<sequence length="868" mass="99383">MEDKEEGSTGSARSRSGVKSMMATDQFYRKDPLYLHPTDNTGMHLVNIQLTLDNYLIWSKSMKLALKSKNKLGFIDGTCKQSQDPDSDEFLQWSLVDTVVVAWMVNAMTKELAEAYMFASSAQELWMELEDKFGQKNRPKIFHVRKQISSIQQGSDNLATYSNKLKKLWEQLNCLRPRRKCSCKGCSCGAYDELMESIASDSLMEFLNGLNSSYEGVIDNILMMEPEPHYNKAYSIVARIEMQRDLSSNSAASVEASALAVKSQGDGMSNRPFMRKEDKKKLYCVYCKRNGHLEDGCFRKIGYPEWFKALKDKRIQSQVNNVSSNQGEDRVVNQKAKDVEDTSVSDLLQELRKLVKGKSDDNASASVNVAYFADFSDFNYNLISVNKLAVDSGLECVFNTCLSDKFWGEAMLAATYVINRLPNSILHWKCPFEVLMKKKPDFTRLRVFGCLCYSTNTNPHKGKFDKRARKCIFLGEGDSRKIEELKSDFRVFDAGEEEMPEGSVDDRSVGDVVEVADTDTQIVEEDHNMVNSDNEVLRRSGRQRFHPSDEELIVHYLQNKINSHPLPAPIVAEIDLYKFNPWELPKKALFGEEEWYFFSPRDRKYPNGLRPNRAAASGYWKATGTDKPILTRGGSNRIGLKKALVFYSGRPPKGTKTDWIMNEYRMVDTTIKPSRFKGSMRLDDWVLCRVRYKGYWFKNRGENQENNCDSKLVANLPTNTHFQADMITDYQILASILVDEPMLHPENMSSMNFRGSKGNTFTSVYEDGFSKVNPQMAIPDHTSEYSYFDWLKRKSNEDNQHENLISFNRKLNDENTSGDPPNKVLTNTDNNCYNQNQSHDIILNENTPDSSINLQELNELAYTGRYMH</sequence>
<protein>
    <submittedName>
        <fullName evidence="7">NAC domain-containing protein 2-like</fullName>
    </submittedName>
</protein>
<name>A0A834W1D1_9FABA</name>
<dbReference type="OrthoDB" id="8063676at2759"/>
<dbReference type="SUPFAM" id="SSF101941">
    <property type="entry name" value="NAC domain"/>
    <property type="match status" value="1"/>
</dbReference>
<dbReference type="GO" id="GO:0005634">
    <property type="term" value="C:nucleus"/>
    <property type="evidence" value="ECO:0007669"/>
    <property type="project" value="UniProtKB-SubCell"/>
</dbReference>
<evidence type="ECO:0000256" key="1">
    <source>
        <dbReference type="ARBA" id="ARBA00004123"/>
    </source>
</evidence>
<keyword evidence="4" id="KW-0804">Transcription</keyword>
<dbReference type="Pfam" id="PF14244">
    <property type="entry name" value="Retrotran_gag_3"/>
    <property type="match status" value="1"/>
</dbReference>
<keyword evidence="5" id="KW-0539">Nucleus</keyword>
<dbReference type="Gene3D" id="2.170.150.80">
    <property type="entry name" value="NAC domain"/>
    <property type="match status" value="1"/>
</dbReference>
<comment type="caution">
    <text evidence="7">The sequence shown here is derived from an EMBL/GenBank/DDBJ whole genome shotgun (WGS) entry which is preliminary data.</text>
</comment>
<keyword evidence="2" id="KW-0805">Transcription regulation</keyword>
<dbReference type="InterPro" id="IPR036093">
    <property type="entry name" value="NAC_dom_sf"/>
</dbReference>
<dbReference type="InterPro" id="IPR003441">
    <property type="entry name" value="NAC-dom"/>
</dbReference>
<keyword evidence="3" id="KW-0238">DNA-binding</keyword>
<dbReference type="PANTHER" id="PTHR31719:SF157">
    <property type="entry name" value="NAC TRANSCRIPTION FACTOR-LIKE PROTEIN"/>
    <property type="match status" value="1"/>
</dbReference>
<evidence type="ECO:0000256" key="2">
    <source>
        <dbReference type="ARBA" id="ARBA00023015"/>
    </source>
</evidence>
<proteinExistence type="predicted"/>
<dbReference type="Pfam" id="PF02365">
    <property type="entry name" value="NAM"/>
    <property type="match status" value="1"/>
</dbReference>
<dbReference type="EMBL" id="JAAIUW010000012">
    <property type="protein sequence ID" value="KAF7805563.1"/>
    <property type="molecule type" value="Genomic_DNA"/>
</dbReference>
<reference evidence="7" key="1">
    <citation type="submission" date="2020-09" db="EMBL/GenBank/DDBJ databases">
        <title>Genome-Enabled Discovery of Anthraquinone Biosynthesis in Senna tora.</title>
        <authorList>
            <person name="Kang S.-H."/>
            <person name="Pandey R.P."/>
            <person name="Lee C.-M."/>
            <person name="Sim J.-S."/>
            <person name="Jeong J.-T."/>
            <person name="Choi B.-S."/>
            <person name="Jung M."/>
            <person name="Ginzburg D."/>
            <person name="Zhao K."/>
            <person name="Won S.Y."/>
            <person name="Oh T.-J."/>
            <person name="Yu Y."/>
            <person name="Kim N.-H."/>
            <person name="Lee O.R."/>
            <person name="Lee T.-H."/>
            <person name="Bashyal P."/>
            <person name="Kim T.-S."/>
            <person name="Lee W.-H."/>
            <person name="Kawkins C."/>
            <person name="Kim C.-K."/>
            <person name="Kim J.S."/>
            <person name="Ahn B.O."/>
            <person name="Rhee S.Y."/>
            <person name="Sohng J.K."/>
        </authorList>
    </citation>
    <scope>NUCLEOTIDE SEQUENCE</scope>
    <source>
        <tissue evidence="7">Leaf</tissue>
    </source>
</reference>
<evidence type="ECO:0000256" key="4">
    <source>
        <dbReference type="ARBA" id="ARBA00023163"/>
    </source>
</evidence>
<evidence type="ECO:0000313" key="7">
    <source>
        <dbReference type="EMBL" id="KAF7805563.1"/>
    </source>
</evidence>
<organism evidence="7 8">
    <name type="scientific">Senna tora</name>
    <dbReference type="NCBI Taxonomy" id="362788"/>
    <lineage>
        <taxon>Eukaryota</taxon>
        <taxon>Viridiplantae</taxon>
        <taxon>Streptophyta</taxon>
        <taxon>Embryophyta</taxon>
        <taxon>Tracheophyta</taxon>
        <taxon>Spermatophyta</taxon>
        <taxon>Magnoliopsida</taxon>
        <taxon>eudicotyledons</taxon>
        <taxon>Gunneridae</taxon>
        <taxon>Pentapetalae</taxon>
        <taxon>rosids</taxon>
        <taxon>fabids</taxon>
        <taxon>Fabales</taxon>
        <taxon>Fabaceae</taxon>
        <taxon>Caesalpinioideae</taxon>
        <taxon>Cassia clade</taxon>
        <taxon>Senna</taxon>
    </lineage>
</organism>
<evidence type="ECO:0000259" key="6">
    <source>
        <dbReference type="PROSITE" id="PS51005"/>
    </source>
</evidence>
<dbReference type="GO" id="GO:0006355">
    <property type="term" value="P:regulation of DNA-templated transcription"/>
    <property type="evidence" value="ECO:0007669"/>
    <property type="project" value="InterPro"/>
</dbReference>
<dbReference type="FunFam" id="2.170.150.80:FF:000008">
    <property type="entry name" value="NAC domain-containing protein 72-like"/>
    <property type="match status" value="1"/>
</dbReference>
<dbReference type="GO" id="GO:0003677">
    <property type="term" value="F:DNA binding"/>
    <property type="evidence" value="ECO:0007669"/>
    <property type="project" value="UniProtKB-KW"/>
</dbReference>
<dbReference type="InterPro" id="IPR029472">
    <property type="entry name" value="Copia-like_N"/>
</dbReference>
<gene>
    <name evidence="7" type="ORF">G2W53_037724</name>
</gene>
<accession>A0A834W1D1</accession>
<dbReference type="PROSITE" id="PS51005">
    <property type="entry name" value="NAC"/>
    <property type="match status" value="1"/>
</dbReference>
<evidence type="ECO:0000256" key="5">
    <source>
        <dbReference type="ARBA" id="ARBA00023242"/>
    </source>
</evidence>
<keyword evidence="8" id="KW-1185">Reference proteome</keyword>
<dbReference type="AlphaFoldDB" id="A0A834W1D1"/>
<feature type="domain" description="NAC" evidence="6">
    <location>
        <begin position="539"/>
        <end position="693"/>
    </location>
</feature>
<comment type="subcellular location">
    <subcellularLocation>
        <location evidence="1">Nucleus</location>
    </subcellularLocation>
</comment>
<dbReference type="PANTHER" id="PTHR31719">
    <property type="entry name" value="NAC TRANSCRIPTION FACTOR 56"/>
    <property type="match status" value="1"/>
</dbReference>
<evidence type="ECO:0000313" key="8">
    <source>
        <dbReference type="Proteomes" id="UP000634136"/>
    </source>
</evidence>
<evidence type="ECO:0000256" key="3">
    <source>
        <dbReference type="ARBA" id="ARBA00023125"/>
    </source>
</evidence>
<dbReference type="Proteomes" id="UP000634136">
    <property type="component" value="Unassembled WGS sequence"/>
</dbReference>